<dbReference type="AlphaFoldDB" id="A0A4D8QKX1"/>
<accession>A0A4D8QKX1</accession>
<organism evidence="1 2">
    <name type="scientific">Azospirillum brasilense</name>
    <dbReference type="NCBI Taxonomy" id="192"/>
    <lineage>
        <taxon>Bacteria</taxon>
        <taxon>Pseudomonadati</taxon>
        <taxon>Pseudomonadota</taxon>
        <taxon>Alphaproteobacteria</taxon>
        <taxon>Rhodospirillales</taxon>
        <taxon>Azospirillaceae</taxon>
        <taxon>Azospirillum</taxon>
    </lineage>
</organism>
<geneLocation type="plasmid" evidence="1 2">
    <name>p7</name>
</geneLocation>
<evidence type="ECO:0000313" key="2">
    <source>
        <dbReference type="Proteomes" id="UP000298596"/>
    </source>
</evidence>
<evidence type="ECO:0000313" key="1">
    <source>
        <dbReference type="EMBL" id="QCO07499.1"/>
    </source>
</evidence>
<reference evidence="1 2" key="1">
    <citation type="submission" date="2018-09" db="EMBL/GenBank/DDBJ databases">
        <title>Whole genome based analysis of evolution and adaptive divergence in Indian and Brazilian strains of Azospirillum brasilense.</title>
        <authorList>
            <person name="Singh C."/>
            <person name="Tripathi A.K."/>
        </authorList>
    </citation>
    <scope>NUCLEOTIDE SEQUENCE [LARGE SCALE GENOMIC DNA]</scope>
    <source>
        <strain evidence="1 2">MTCC4036</strain>
        <plasmid evidence="1 2">p7</plasmid>
    </source>
</reference>
<gene>
    <name evidence="1" type="ORF">D3867_37070</name>
</gene>
<keyword evidence="1" id="KW-0614">Plasmid</keyword>
<sequence>MERPVFTSTRLRVVTAAVEAGRLYEKRPMDVPLRAIVGLGRGDVCEDGQSWRYVVEHVLHGDHGQWDERALAYFESEIGDQDFPAPGSRCRFELHCVGGAVFCETGNHRLPAGMAWLAATQGEQAVFRSVWMSVQPVDERIVAQLLRWRSEGRRLSADISAGRHIFRSERKGRVETFVFDGGLMRPVFDPVDNGMFKRPQPVGRHFAWTAIPDTLLDAWADAAWLDSTEA</sequence>
<protein>
    <submittedName>
        <fullName evidence="1">Uncharacterized protein</fullName>
    </submittedName>
</protein>
<name>A0A4D8QKX1_AZOBR</name>
<proteinExistence type="predicted"/>
<dbReference type="Proteomes" id="UP000298596">
    <property type="component" value="Plasmid p7"/>
</dbReference>
<dbReference type="EMBL" id="CP032337">
    <property type="protein sequence ID" value="QCO07499.1"/>
    <property type="molecule type" value="Genomic_DNA"/>
</dbReference>